<feature type="transmembrane region" description="Helical" evidence="2">
    <location>
        <begin position="43"/>
        <end position="62"/>
    </location>
</feature>
<sequence>MTARSARGPRTVLTARGDRTARTASGRAAQAVRARGAVRRTRGALLAVPLLALALAGCGIRPTEVPTDFGAAPSRLPCALTGTGVATQSSAGIPVQVFLLCSSQLVAVDRTVRTAAGDAATERVRAAQALLDDLASPPTAAERQAGYTTDVRRGVKVSGPRPGDPEGTLRLDVPPADLTPYALAQVVCTLAGSTDDSDDGTAVLGGPGDEAPLRYGCTPEVRSRPGTEAPPTTAADGS</sequence>
<organism evidence="3 4">
    <name type="scientific">Streptomyces minutiscleroticus</name>
    <dbReference type="NCBI Taxonomy" id="68238"/>
    <lineage>
        <taxon>Bacteria</taxon>
        <taxon>Bacillati</taxon>
        <taxon>Actinomycetota</taxon>
        <taxon>Actinomycetes</taxon>
        <taxon>Kitasatosporales</taxon>
        <taxon>Streptomycetaceae</taxon>
        <taxon>Streptomyces</taxon>
    </lineage>
</organism>
<keyword evidence="2" id="KW-0472">Membrane</keyword>
<keyword evidence="2" id="KW-0812">Transmembrane</keyword>
<gene>
    <name evidence="3" type="ORF">GCM10010358_10380</name>
</gene>
<evidence type="ECO:0000313" key="4">
    <source>
        <dbReference type="Proteomes" id="UP000619244"/>
    </source>
</evidence>
<accession>A0A918KBQ9</accession>
<evidence type="ECO:0000256" key="1">
    <source>
        <dbReference type="SAM" id="MobiDB-lite"/>
    </source>
</evidence>
<reference evidence="3" key="2">
    <citation type="submission" date="2020-09" db="EMBL/GenBank/DDBJ databases">
        <authorList>
            <person name="Sun Q."/>
            <person name="Ohkuma M."/>
        </authorList>
    </citation>
    <scope>NUCLEOTIDE SEQUENCE</scope>
    <source>
        <strain evidence="3">JCM 4790</strain>
    </source>
</reference>
<evidence type="ECO:0000313" key="3">
    <source>
        <dbReference type="EMBL" id="GGX58021.1"/>
    </source>
</evidence>
<feature type="region of interest" description="Disordered" evidence="1">
    <location>
        <begin position="193"/>
        <end position="238"/>
    </location>
</feature>
<evidence type="ECO:0000256" key="2">
    <source>
        <dbReference type="SAM" id="Phobius"/>
    </source>
</evidence>
<protein>
    <submittedName>
        <fullName evidence="3">Lipoprotein</fullName>
    </submittedName>
</protein>
<name>A0A918KBQ9_9ACTN</name>
<proteinExistence type="predicted"/>
<dbReference type="EMBL" id="BMVU01000002">
    <property type="protein sequence ID" value="GGX58021.1"/>
    <property type="molecule type" value="Genomic_DNA"/>
</dbReference>
<dbReference type="RefSeq" id="WP_229919122.1">
    <property type="nucleotide sequence ID" value="NZ_BMVU01000002.1"/>
</dbReference>
<reference evidence="3" key="1">
    <citation type="journal article" date="2014" name="Int. J. Syst. Evol. Microbiol.">
        <title>Complete genome sequence of Corynebacterium casei LMG S-19264T (=DSM 44701T), isolated from a smear-ripened cheese.</title>
        <authorList>
            <consortium name="US DOE Joint Genome Institute (JGI-PGF)"/>
            <person name="Walter F."/>
            <person name="Albersmeier A."/>
            <person name="Kalinowski J."/>
            <person name="Ruckert C."/>
        </authorList>
    </citation>
    <scope>NUCLEOTIDE SEQUENCE</scope>
    <source>
        <strain evidence="3">JCM 4790</strain>
    </source>
</reference>
<dbReference type="Proteomes" id="UP000619244">
    <property type="component" value="Unassembled WGS sequence"/>
</dbReference>
<comment type="caution">
    <text evidence="3">The sequence shown here is derived from an EMBL/GenBank/DDBJ whole genome shotgun (WGS) entry which is preliminary data.</text>
</comment>
<keyword evidence="2" id="KW-1133">Transmembrane helix</keyword>
<keyword evidence="4" id="KW-1185">Reference proteome</keyword>
<dbReference type="AlphaFoldDB" id="A0A918KBQ9"/>
<keyword evidence="3" id="KW-0449">Lipoprotein</keyword>